<proteinExistence type="predicted"/>
<evidence type="ECO:0000313" key="2">
    <source>
        <dbReference type="Proteomes" id="UP001165074"/>
    </source>
</evidence>
<evidence type="ECO:0008006" key="3">
    <source>
        <dbReference type="Google" id="ProtNLM"/>
    </source>
</evidence>
<dbReference type="Proteomes" id="UP001165074">
    <property type="component" value="Unassembled WGS sequence"/>
</dbReference>
<evidence type="ECO:0000313" key="1">
    <source>
        <dbReference type="EMBL" id="GLY88170.1"/>
    </source>
</evidence>
<accession>A0A9W6S4M9</accession>
<gene>
    <name evidence="1" type="ORF">Airi02_060990</name>
</gene>
<organism evidence="1 2">
    <name type="scientific">Actinoallomurus iriomotensis</name>
    <dbReference type="NCBI Taxonomy" id="478107"/>
    <lineage>
        <taxon>Bacteria</taxon>
        <taxon>Bacillati</taxon>
        <taxon>Actinomycetota</taxon>
        <taxon>Actinomycetes</taxon>
        <taxon>Streptosporangiales</taxon>
        <taxon>Thermomonosporaceae</taxon>
        <taxon>Actinoallomurus</taxon>
    </lineage>
</organism>
<dbReference type="EMBL" id="BSTK01000009">
    <property type="protein sequence ID" value="GLY88170.1"/>
    <property type="molecule type" value="Genomic_DNA"/>
</dbReference>
<dbReference type="AlphaFoldDB" id="A0A9W6S4M9"/>
<name>A0A9W6S4M9_9ACTN</name>
<keyword evidence="2" id="KW-1185">Reference proteome</keyword>
<reference evidence="1" key="1">
    <citation type="submission" date="2023-03" db="EMBL/GenBank/DDBJ databases">
        <title>Actinoallomurus iriomotensis NBRC 103684.</title>
        <authorList>
            <person name="Ichikawa N."/>
            <person name="Sato H."/>
            <person name="Tonouchi N."/>
        </authorList>
    </citation>
    <scope>NUCLEOTIDE SEQUENCE</scope>
    <source>
        <strain evidence="1">NBRC 103684</strain>
    </source>
</reference>
<comment type="caution">
    <text evidence="1">The sequence shown here is derived from an EMBL/GenBank/DDBJ whole genome shotgun (WGS) entry which is preliminary data.</text>
</comment>
<protein>
    <recommendedName>
        <fullName evidence="3">Protein kilB</fullName>
    </recommendedName>
</protein>
<sequence>MGNVTASIIAVLGTLLGSCITHVFQQRSAARADRVNHQDQRRQEQLSASSAFIGALMEYRRNLYFRWRLKQNQAPTEQQARERADSYRLRSAAEQTMVRMHLVTQDATLIGLAERALNAPDLLRHAVDITDLVARRDEVERIHNEFINVVARRLR</sequence>